<dbReference type="Proteomes" id="UP000499080">
    <property type="component" value="Unassembled WGS sequence"/>
</dbReference>
<keyword evidence="2" id="KW-1185">Reference proteome</keyword>
<comment type="caution">
    <text evidence="1">The sequence shown here is derived from an EMBL/GenBank/DDBJ whole genome shotgun (WGS) entry which is preliminary data.</text>
</comment>
<proteinExistence type="predicted"/>
<accession>A0A4Y2P356</accession>
<reference evidence="1 2" key="1">
    <citation type="journal article" date="2019" name="Sci. Rep.">
        <title>Orb-weaving spider Araneus ventricosus genome elucidates the spidroin gene catalogue.</title>
        <authorList>
            <person name="Kono N."/>
            <person name="Nakamura H."/>
            <person name="Ohtoshi R."/>
            <person name="Moran D.A.P."/>
            <person name="Shinohara A."/>
            <person name="Yoshida Y."/>
            <person name="Fujiwara M."/>
            <person name="Mori M."/>
            <person name="Tomita M."/>
            <person name="Arakawa K."/>
        </authorList>
    </citation>
    <scope>NUCLEOTIDE SEQUENCE [LARGE SCALE GENOMIC DNA]</scope>
</reference>
<sequence>MDITHRLQLVLKDARNVESWLNNQAQIIGNVMKKYNWGIGYEQLIKIADEVHIDYLKPKSFQQTRFVQSELMVYKAFQKDFKLFFTDLQQKRMISISKGSNTEVKAYSLELKLFKDPDFICQLLVTLDILELVTKFSCTVQNVNAYIWTIFDYFEILMNTLNEMETEMKNGKMSETNFPLLFQKIEGLRNNFHRDCLLIGDDCLRKTKSHSQAQENITSFQTTKKKN</sequence>
<evidence type="ECO:0000313" key="2">
    <source>
        <dbReference type="Proteomes" id="UP000499080"/>
    </source>
</evidence>
<organism evidence="1 2">
    <name type="scientific">Araneus ventricosus</name>
    <name type="common">Orbweaver spider</name>
    <name type="synonym">Epeira ventricosa</name>
    <dbReference type="NCBI Taxonomy" id="182803"/>
    <lineage>
        <taxon>Eukaryota</taxon>
        <taxon>Metazoa</taxon>
        <taxon>Ecdysozoa</taxon>
        <taxon>Arthropoda</taxon>
        <taxon>Chelicerata</taxon>
        <taxon>Arachnida</taxon>
        <taxon>Araneae</taxon>
        <taxon>Araneomorphae</taxon>
        <taxon>Entelegynae</taxon>
        <taxon>Araneoidea</taxon>
        <taxon>Araneidae</taxon>
        <taxon>Araneus</taxon>
    </lineage>
</organism>
<name>A0A4Y2P356_ARAVE</name>
<dbReference type="OrthoDB" id="6625098at2759"/>
<dbReference type="EMBL" id="BGPR01010467">
    <property type="protein sequence ID" value="GBN46315.1"/>
    <property type="molecule type" value="Genomic_DNA"/>
</dbReference>
<gene>
    <name evidence="1" type="ORF">AVEN_262269_1</name>
</gene>
<evidence type="ECO:0000313" key="1">
    <source>
        <dbReference type="EMBL" id="GBN46315.1"/>
    </source>
</evidence>
<protein>
    <submittedName>
        <fullName evidence="1">Uncharacterized protein</fullName>
    </submittedName>
</protein>
<dbReference type="AlphaFoldDB" id="A0A4Y2P356"/>